<dbReference type="AlphaFoldDB" id="A0A7R9MIE6"/>
<evidence type="ECO:0000256" key="10">
    <source>
        <dbReference type="ARBA" id="ARBA00023180"/>
    </source>
</evidence>
<dbReference type="EMBL" id="CAJPVJ010020551">
    <property type="protein sequence ID" value="CAG2177676.1"/>
    <property type="molecule type" value="Genomic_DNA"/>
</dbReference>
<keyword evidence="10" id="KW-0325">Glycoprotein</keyword>
<dbReference type="Gene3D" id="3.40.50.300">
    <property type="entry name" value="P-loop containing nucleotide triphosphate hydrolases"/>
    <property type="match status" value="1"/>
</dbReference>
<evidence type="ECO:0000256" key="6">
    <source>
        <dbReference type="ARBA" id="ARBA00022741"/>
    </source>
</evidence>
<sequence>VDTKSVGLHDLRRKMSIIPQEPMAFIGSLRRNLDPFAEHSDEELWAALEAVQLREPVLEMPGGLEYELSEGGANLSVGQRQLICLSRAILRRNRVLVLDEATANVDHKTDALIQATIRRNFADCTVITIAHRLNTIIDSHKVLVMDAGRITEFDSPHALLQNRNSMLSQLVRHTGREMERHLFAAAEQAFRRNSRHNSIND</sequence>
<evidence type="ECO:0000256" key="3">
    <source>
        <dbReference type="ARBA" id="ARBA00022448"/>
    </source>
</evidence>
<evidence type="ECO:0000256" key="5">
    <source>
        <dbReference type="ARBA" id="ARBA00022692"/>
    </source>
</evidence>
<dbReference type="Proteomes" id="UP000728032">
    <property type="component" value="Unassembled WGS sequence"/>
</dbReference>
<evidence type="ECO:0000256" key="7">
    <source>
        <dbReference type="ARBA" id="ARBA00022840"/>
    </source>
</evidence>
<keyword evidence="13" id="KW-1185">Reference proteome</keyword>
<dbReference type="FunFam" id="3.40.50.300:FF:002145">
    <property type="entry name" value="ABC transporter (MsbA subfamily)"/>
    <property type="match status" value="1"/>
</dbReference>
<organism evidence="12">
    <name type="scientific">Oppiella nova</name>
    <dbReference type="NCBI Taxonomy" id="334625"/>
    <lineage>
        <taxon>Eukaryota</taxon>
        <taxon>Metazoa</taxon>
        <taxon>Ecdysozoa</taxon>
        <taxon>Arthropoda</taxon>
        <taxon>Chelicerata</taxon>
        <taxon>Arachnida</taxon>
        <taxon>Acari</taxon>
        <taxon>Acariformes</taxon>
        <taxon>Sarcoptiformes</taxon>
        <taxon>Oribatida</taxon>
        <taxon>Brachypylina</taxon>
        <taxon>Oppioidea</taxon>
        <taxon>Oppiidae</taxon>
        <taxon>Oppiella</taxon>
    </lineage>
</organism>
<dbReference type="CDD" id="cd03244">
    <property type="entry name" value="ABCC_MRP_domain2"/>
    <property type="match status" value="1"/>
</dbReference>
<keyword evidence="5" id="KW-0812">Transmembrane</keyword>
<gene>
    <name evidence="12" type="ORF">ONB1V03_LOCUS17104</name>
</gene>
<dbReference type="EMBL" id="OC935376">
    <property type="protein sequence ID" value="CAD7660538.1"/>
    <property type="molecule type" value="Genomic_DNA"/>
</dbReference>
<reference evidence="12" key="1">
    <citation type="submission" date="2020-11" db="EMBL/GenBank/DDBJ databases">
        <authorList>
            <person name="Tran Van P."/>
        </authorList>
    </citation>
    <scope>NUCLEOTIDE SEQUENCE</scope>
</reference>
<comment type="subcellular location">
    <subcellularLocation>
        <location evidence="1">Cell membrane</location>
        <topology evidence="1">Multi-pass membrane protein</topology>
    </subcellularLocation>
</comment>
<protein>
    <recommendedName>
        <fullName evidence="11">ABC transporter domain-containing protein</fullName>
    </recommendedName>
</protein>
<keyword evidence="9" id="KW-0472">Membrane</keyword>
<proteinExistence type="inferred from homology"/>
<feature type="non-terminal residue" evidence="12">
    <location>
        <position position="1"/>
    </location>
</feature>
<comment type="similarity">
    <text evidence="2">Belongs to the ABC transporter superfamily. ABCC family. Conjugate transporter (TC 3.A.1.208) subfamily.</text>
</comment>
<dbReference type="Pfam" id="PF00005">
    <property type="entry name" value="ABC_tran"/>
    <property type="match status" value="1"/>
</dbReference>
<keyword evidence="8" id="KW-1133">Transmembrane helix</keyword>
<feature type="domain" description="ABC transporter" evidence="11">
    <location>
        <begin position="8"/>
        <end position="103"/>
    </location>
</feature>
<dbReference type="InterPro" id="IPR003439">
    <property type="entry name" value="ABC_transporter-like_ATP-bd"/>
</dbReference>
<dbReference type="GO" id="GO:0042626">
    <property type="term" value="F:ATPase-coupled transmembrane transporter activity"/>
    <property type="evidence" value="ECO:0007669"/>
    <property type="project" value="TreeGrafter"/>
</dbReference>
<evidence type="ECO:0000256" key="9">
    <source>
        <dbReference type="ARBA" id="ARBA00023136"/>
    </source>
</evidence>
<dbReference type="InterPro" id="IPR050173">
    <property type="entry name" value="ABC_transporter_C-like"/>
</dbReference>
<evidence type="ECO:0000259" key="11">
    <source>
        <dbReference type="Pfam" id="PF00005"/>
    </source>
</evidence>
<dbReference type="PANTHER" id="PTHR24223">
    <property type="entry name" value="ATP-BINDING CASSETTE SUB-FAMILY C"/>
    <property type="match status" value="1"/>
</dbReference>
<dbReference type="OrthoDB" id="6503007at2759"/>
<name>A0A7R9MIE6_9ACAR</name>
<dbReference type="GO" id="GO:0005886">
    <property type="term" value="C:plasma membrane"/>
    <property type="evidence" value="ECO:0007669"/>
    <property type="project" value="UniProtKB-SubCell"/>
</dbReference>
<keyword evidence="4" id="KW-1003">Cell membrane</keyword>
<dbReference type="SUPFAM" id="SSF52540">
    <property type="entry name" value="P-loop containing nucleoside triphosphate hydrolases"/>
    <property type="match status" value="1"/>
</dbReference>
<evidence type="ECO:0000256" key="4">
    <source>
        <dbReference type="ARBA" id="ARBA00022475"/>
    </source>
</evidence>
<dbReference type="GO" id="GO:0016887">
    <property type="term" value="F:ATP hydrolysis activity"/>
    <property type="evidence" value="ECO:0007669"/>
    <property type="project" value="InterPro"/>
</dbReference>
<evidence type="ECO:0000256" key="8">
    <source>
        <dbReference type="ARBA" id="ARBA00022989"/>
    </source>
</evidence>
<dbReference type="GO" id="GO:0005524">
    <property type="term" value="F:ATP binding"/>
    <property type="evidence" value="ECO:0007669"/>
    <property type="project" value="UniProtKB-KW"/>
</dbReference>
<evidence type="ECO:0000313" key="12">
    <source>
        <dbReference type="EMBL" id="CAD7660538.1"/>
    </source>
</evidence>
<keyword evidence="7" id="KW-0067">ATP-binding</keyword>
<dbReference type="PANTHER" id="PTHR24223:SF456">
    <property type="entry name" value="MULTIDRUG RESISTANCE-ASSOCIATED PROTEIN LETHAL(2)03659"/>
    <property type="match status" value="1"/>
</dbReference>
<evidence type="ECO:0000313" key="13">
    <source>
        <dbReference type="Proteomes" id="UP000728032"/>
    </source>
</evidence>
<accession>A0A7R9MIE6</accession>
<evidence type="ECO:0000256" key="2">
    <source>
        <dbReference type="ARBA" id="ARBA00009726"/>
    </source>
</evidence>
<keyword evidence="6" id="KW-0547">Nucleotide-binding</keyword>
<dbReference type="InterPro" id="IPR027417">
    <property type="entry name" value="P-loop_NTPase"/>
</dbReference>
<keyword evidence="3" id="KW-0813">Transport</keyword>
<evidence type="ECO:0000256" key="1">
    <source>
        <dbReference type="ARBA" id="ARBA00004651"/>
    </source>
</evidence>